<name>A0ABU1AYW8_9BACT</name>
<organism evidence="1 2">
    <name type="scientific">Thalassobacterium maritimum</name>
    <dbReference type="NCBI Taxonomy" id="3041265"/>
    <lineage>
        <taxon>Bacteria</taxon>
        <taxon>Pseudomonadati</taxon>
        <taxon>Verrucomicrobiota</taxon>
        <taxon>Opitutia</taxon>
        <taxon>Puniceicoccales</taxon>
        <taxon>Coraliomargaritaceae</taxon>
        <taxon>Thalassobacterium</taxon>
    </lineage>
</organism>
<reference evidence="1 2" key="1">
    <citation type="submission" date="2023-04" db="EMBL/GenBank/DDBJ databases">
        <title>A novel bacteria isolated from coastal sediment.</title>
        <authorList>
            <person name="Liu X.-J."/>
            <person name="Du Z.-J."/>
        </authorList>
    </citation>
    <scope>NUCLEOTIDE SEQUENCE [LARGE SCALE GENOMIC DNA]</scope>
    <source>
        <strain evidence="1 2">SDUM461003</strain>
    </source>
</reference>
<gene>
    <name evidence="1" type="ORF">QEH52_17640</name>
</gene>
<proteinExistence type="predicted"/>
<keyword evidence="2" id="KW-1185">Reference proteome</keyword>
<protein>
    <submittedName>
        <fullName evidence="1">Uncharacterized protein</fullName>
    </submittedName>
</protein>
<evidence type="ECO:0000313" key="1">
    <source>
        <dbReference type="EMBL" id="MDQ8209355.1"/>
    </source>
</evidence>
<accession>A0ABU1AYW8</accession>
<sequence length="88" mass="9811">MNRIGKPHSHPSNKPPAHLIGVGLDNKDGHKRITKAERFAIVGGSQETHERMTETVVKTFEALDRKGKTLDSIDKKELNDIIKDSTPK</sequence>
<evidence type="ECO:0000313" key="2">
    <source>
        <dbReference type="Proteomes" id="UP001225316"/>
    </source>
</evidence>
<dbReference type="EMBL" id="JARXHW010000064">
    <property type="protein sequence ID" value="MDQ8209355.1"/>
    <property type="molecule type" value="Genomic_DNA"/>
</dbReference>
<dbReference type="RefSeq" id="WP_308952260.1">
    <property type="nucleotide sequence ID" value="NZ_JARXHW010000064.1"/>
</dbReference>
<dbReference type="Proteomes" id="UP001225316">
    <property type="component" value="Unassembled WGS sequence"/>
</dbReference>
<comment type="caution">
    <text evidence="1">The sequence shown here is derived from an EMBL/GenBank/DDBJ whole genome shotgun (WGS) entry which is preliminary data.</text>
</comment>